<dbReference type="PROSITE" id="PS51186">
    <property type="entry name" value="GNAT"/>
    <property type="match status" value="1"/>
</dbReference>
<dbReference type="CDD" id="cd04301">
    <property type="entry name" value="NAT_SF"/>
    <property type="match status" value="1"/>
</dbReference>
<accession>A0ABS2AUC4</accession>
<dbReference type="Gene3D" id="3.40.630.30">
    <property type="match status" value="1"/>
</dbReference>
<keyword evidence="5" id="KW-1185">Reference proteome</keyword>
<evidence type="ECO:0000313" key="4">
    <source>
        <dbReference type="EMBL" id="MBM2623450.1"/>
    </source>
</evidence>
<feature type="domain" description="N-acetyltransferase" evidence="3">
    <location>
        <begin position="12"/>
        <end position="163"/>
    </location>
</feature>
<dbReference type="Proteomes" id="UP000632138">
    <property type="component" value="Unassembled WGS sequence"/>
</dbReference>
<evidence type="ECO:0000256" key="1">
    <source>
        <dbReference type="ARBA" id="ARBA00022679"/>
    </source>
</evidence>
<dbReference type="InterPro" id="IPR016181">
    <property type="entry name" value="Acyl_CoA_acyltransferase"/>
</dbReference>
<reference evidence="4 5" key="1">
    <citation type="submission" date="2021-01" db="EMBL/GenBank/DDBJ databases">
        <title>Actinoplanes sp. nov. LDG1-06 isolated from lichen.</title>
        <authorList>
            <person name="Saeng-In P."/>
            <person name="Phongsopitanun W."/>
            <person name="Kanchanasin P."/>
            <person name="Yuki M."/>
            <person name="Kudo T."/>
            <person name="Ohkuma M."/>
            <person name="Tanasupawat S."/>
        </authorList>
    </citation>
    <scope>NUCLEOTIDE SEQUENCE [LARGE SCALE GENOMIC DNA]</scope>
    <source>
        <strain evidence="4 5">LDG1-06</strain>
    </source>
</reference>
<keyword evidence="1" id="KW-0808">Transferase</keyword>
<comment type="caution">
    <text evidence="4">The sequence shown here is derived from an EMBL/GenBank/DDBJ whole genome shotgun (WGS) entry which is preliminary data.</text>
</comment>
<organism evidence="4 5">
    <name type="scientific">Paractinoplanes ovalisporus</name>
    <dbReference type="NCBI Taxonomy" id="2810368"/>
    <lineage>
        <taxon>Bacteria</taxon>
        <taxon>Bacillati</taxon>
        <taxon>Actinomycetota</taxon>
        <taxon>Actinomycetes</taxon>
        <taxon>Micromonosporales</taxon>
        <taxon>Micromonosporaceae</taxon>
        <taxon>Paractinoplanes</taxon>
    </lineage>
</organism>
<dbReference type="SUPFAM" id="SSF55729">
    <property type="entry name" value="Acyl-CoA N-acyltransferases (Nat)"/>
    <property type="match status" value="1"/>
</dbReference>
<evidence type="ECO:0000259" key="3">
    <source>
        <dbReference type="PROSITE" id="PS51186"/>
    </source>
</evidence>
<protein>
    <submittedName>
        <fullName evidence="4">GNAT family N-acetyltransferase</fullName>
    </submittedName>
</protein>
<dbReference type="InterPro" id="IPR000182">
    <property type="entry name" value="GNAT_dom"/>
</dbReference>
<sequence>MISLSAATLAGSELDCLYSICASQADYWRVSGDLDPGTMTRAGVEAILRDEATAEGSETLVARDEDGVIVGFAELLLQHPIDGHPWIGLLIVDSRQSRQGHGRAIVTAIEERFHRMGATALRLGVLTSNEPALLFWQALGYRQIDLRPDLAKGRPTRVMEKAV</sequence>
<dbReference type="PANTHER" id="PTHR43877">
    <property type="entry name" value="AMINOALKYLPHOSPHONATE N-ACETYLTRANSFERASE-RELATED-RELATED"/>
    <property type="match status" value="1"/>
</dbReference>
<dbReference type="EMBL" id="JAENHP010000036">
    <property type="protein sequence ID" value="MBM2623450.1"/>
    <property type="molecule type" value="Genomic_DNA"/>
</dbReference>
<name>A0ABS2AUC4_9ACTN</name>
<keyword evidence="2" id="KW-0012">Acyltransferase</keyword>
<dbReference type="RefSeq" id="WP_203383804.1">
    <property type="nucleotide sequence ID" value="NZ_JAENHP010000036.1"/>
</dbReference>
<dbReference type="Pfam" id="PF00583">
    <property type="entry name" value="Acetyltransf_1"/>
    <property type="match status" value="1"/>
</dbReference>
<dbReference type="PANTHER" id="PTHR43877:SF2">
    <property type="entry name" value="AMINOALKYLPHOSPHONATE N-ACETYLTRANSFERASE-RELATED"/>
    <property type="match status" value="1"/>
</dbReference>
<proteinExistence type="predicted"/>
<evidence type="ECO:0000256" key="2">
    <source>
        <dbReference type="ARBA" id="ARBA00023315"/>
    </source>
</evidence>
<gene>
    <name evidence="4" type="ORF">JIG36_48950</name>
</gene>
<evidence type="ECO:0000313" key="5">
    <source>
        <dbReference type="Proteomes" id="UP000632138"/>
    </source>
</evidence>
<dbReference type="InterPro" id="IPR050832">
    <property type="entry name" value="Bact_Acetyltransf"/>
</dbReference>